<feature type="region of interest" description="Disordered" evidence="1">
    <location>
        <begin position="92"/>
        <end position="123"/>
    </location>
</feature>
<evidence type="ECO:0000256" key="2">
    <source>
        <dbReference type="SAM" id="SignalP"/>
    </source>
</evidence>
<name>A0A7R8WIZ6_9CRUS</name>
<proteinExistence type="predicted"/>
<feature type="signal peptide" evidence="2">
    <location>
        <begin position="1"/>
        <end position="18"/>
    </location>
</feature>
<dbReference type="AlphaFoldDB" id="A0A7R8WIZ6"/>
<dbReference type="EMBL" id="OB664850">
    <property type="protein sequence ID" value="CAD7232599.1"/>
    <property type="molecule type" value="Genomic_DNA"/>
</dbReference>
<sequence length="123" mass="14026">MFLSGIGTVTLLLLGCFAAANPASPAEERIDSKKQETAHYKFILLEEERKYGHEPFVPQGEVILEDIEIPKDKRWQYVDRKPFQPSYDLEPFIAEPESPLAPEEALDPEPPKHRAPHRSSPNF</sequence>
<feature type="compositionally biased region" description="Low complexity" evidence="1">
    <location>
        <begin position="94"/>
        <end position="103"/>
    </location>
</feature>
<keyword evidence="2" id="KW-0732">Signal</keyword>
<evidence type="ECO:0000313" key="3">
    <source>
        <dbReference type="EMBL" id="CAD7232599.1"/>
    </source>
</evidence>
<feature type="chain" id="PRO_5044211304" evidence="2">
    <location>
        <begin position="19"/>
        <end position="123"/>
    </location>
</feature>
<protein>
    <submittedName>
        <fullName evidence="3">Uncharacterized protein</fullName>
    </submittedName>
</protein>
<evidence type="ECO:0000256" key="1">
    <source>
        <dbReference type="SAM" id="MobiDB-lite"/>
    </source>
</evidence>
<reference evidence="3" key="1">
    <citation type="submission" date="2020-11" db="EMBL/GenBank/DDBJ databases">
        <authorList>
            <person name="Tran Van P."/>
        </authorList>
    </citation>
    <scope>NUCLEOTIDE SEQUENCE</scope>
</reference>
<gene>
    <name evidence="3" type="ORF">CTOB1V02_LOCUS10432</name>
</gene>
<accession>A0A7R8WIZ6</accession>
<organism evidence="3">
    <name type="scientific">Cyprideis torosa</name>
    <dbReference type="NCBI Taxonomy" id="163714"/>
    <lineage>
        <taxon>Eukaryota</taxon>
        <taxon>Metazoa</taxon>
        <taxon>Ecdysozoa</taxon>
        <taxon>Arthropoda</taxon>
        <taxon>Crustacea</taxon>
        <taxon>Oligostraca</taxon>
        <taxon>Ostracoda</taxon>
        <taxon>Podocopa</taxon>
        <taxon>Podocopida</taxon>
        <taxon>Cytherocopina</taxon>
        <taxon>Cytheroidea</taxon>
        <taxon>Cytherideidae</taxon>
        <taxon>Cyprideis</taxon>
    </lineage>
</organism>